<dbReference type="eggNOG" id="ENOG502RNB8">
    <property type="taxonomic scope" value="Eukaryota"/>
</dbReference>
<sequence>MLHSDVDAPSHTTPTYSLQPSAINSGETICQHHPFPSSHITYTITMEAHRSWLEELPVELQAEIANYLEGPDLIAFRQASPELAAAASGAFGTHFLPSLTTDLSRRSLSRLLGAVGFPHHRRRDRVLHIVPWAQHRMSYVQRPNDWARDAATGRLDLATPTGRAVLSCIRDGFHGYRSFAISDEAWNDPGVPPPPPPPPPQQQGAGGNDRGPMHLYPTDALALVVALAADPTNPAPVTALEVSLRKRGIDEPLLDPEALRRANWDSLKTLRFDVEEMADPADPAVRPFIHTLLDSALNLETVEIRGGEVPIACCVALLSQQQRVIRSLKVGGRRGRLSGASPLVLRDWMESNLGGDKLESLEFDCIYLEGTSGDVNPWEGVLARVHAAFPNLKRFKMMRCGMVTVAFEYEAQFMCPLFQILTARLGPARTGCPSGDCVLSHGRCCAAFSDEHGGTFRLMSVPQFVQLPPGQSGPLQSTLHDFDVEYELGPEGAAEGMRGALSDMAQGMTRHSQLDPCPGRLAPDPNQA</sequence>
<dbReference type="EMBL" id="GL385399">
    <property type="protein sequence ID" value="EJT73321.1"/>
    <property type="molecule type" value="Genomic_DNA"/>
</dbReference>
<keyword evidence="4" id="KW-1185">Reference proteome</keyword>
<gene>
    <name evidence="3" type="primary">20350623</name>
    <name evidence="2" type="ORF">GGTG_10165</name>
</gene>
<evidence type="ECO:0000256" key="1">
    <source>
        <dbReference type="SAM" id="MobiDB-lite"/>
    </source>
</evidence>
<dbReference type="VEuPathDB" id="FungiDB:GGTG_10165"/>
<reference evidence="3" key="5">
    <citation type="submission" date="2018-04" db="UniProtKB">
        <authorList>
            <consortium name="EnsemblFungi"/>
        </authorList>
    </citation>
    <scope>IDENTIFICATION</scope>
    <source>
        <strain evidence="3">R3-111a-1</strain>
    </source>
</reference>
<reference evidence="2" key="2">
    <citation type="submission" date="2010-07" db="EMBL/GenBank/DDBJ databases">
        <authorList>
            <consortium name="The Broad Institute Genome Sequencing Platform"/>
            <consortium name="Broad Institute Genome Sequencing Center for Infectious Disease"/>
            <person name="Ma L.-J."/>
            <person name="Dead R."/>
            <person name="Young S."/>
            <person name="Zeng Q."/>
            <person name="Koehrsen M."/>
            <person name="Alvarado L."/>
            <person name="Berlin A."/>
            <person name="Chapman S.B."/>
            <person name="Chen Z."/>
            <person name="Freedman E."/>
            <person name="Gellesch M."/>
            <person name="Goldberg J."/>
            <person name="Griggs A."/>
            <person name="Gujja S."/>
            <person name="Heilman E.R."/>
            <person name="Heiman D."/>
            <person name="Hepburn T."/>
            <person name="Howarth C."/>
            <person name="Jen D."/>
            <person name="Larson L."/>
            <person name="Mehta T."/>
            <person name="Neiman D."/>
            <person name="Pearson M."/>
            <person name="Roberts A."/>
            <person name="Saif S."/>
            <person name="Shea T."/>
            <person name="Shenoy N."/>
            <person name="Sisk P."/>
            <person name="Stolte C."/>
            <person name="Sykes S."/>
            <person name="Walk T."/>
            <person name="White J."/>
            <person name="Yandava C."/>
            <person name="Haas B."/>
            <person name="Nusbaum C."/>
            <person name="Birren B."/>
        </authorList>
    </citation>
    <scope>NUCLEOTIDE SEQUENCE</scope>
    <source>
        <strain evidence="2">R3-111a-1</strain>
    </source>
</reference>
<dbReference type="GeneID" id="20350623"/>
<dbReference type="Proteomes" id="UP000006039">
    <property type="component" value="Unassembled WGS sequence"/>
</dbReference>
<proteinExistence type="predicted"/>
<accession>J3P9I5</accession>
<dbReference type="AlphaFoldDB" id="J3P9I5"/>
<organism evidence="2">
    <name type="scientific">Gaeumannomyces tritici (strain R3-111a-1)</name>
    <name type="common">Wheat and barley take-all root rot fungus</name>
    <name type="synonym">Gaeumannomyces graminis var. tritici</name>
    <dbReference type="NCBI Taxonomy" id="644352"/>
    <lineage>
        <taxon>Eukaryota</taxon>
        <taxon>Fungi</taxon>
        <taxon>Dikarya</taxon>
        <taxon>Ascomycota</taxon>
        <taxon>Pezizomycotina</taxon>
        <taxon>Sordariomycetes</taxon>
        <taxon>Sordariomycetidae</taxon>
        <taxon>Magnaporthales</taxon>
        <taxon>Magnaporthaceae</taxon>
        <taxon>Gaeumannomyces</taxon>
    </lineage>
</organism>
<reference evidence="2" key="3">
    <citation type="submission" date="2010-09" db="EMBL/GenBank/DDBJ databases">
        <title>Annotation of Gaeumannomyces graminis var. tritici R3-111a-1.</title>
        <authorList>
            <consortium name="The Broad Institute Genome Sequencing Platform"/>
            <person name="Ma L.-J."/>
            <person name="Dead R."/>
            <person name="Young S.K."/>
            <person name="Zeng Q."/>
            <person name="Gargeya S."/>
            <person name="Fitzgerald M."/>
            <person name="Haas B."/>
            <person name="Abouelleil A."/>
            <person name="Alvarado L."/>
            <person name="Arachchi H.M."/>
            <person name="Berlin A."/>
            <person name="Brown A."/>
            <person name="Chapman S.B."/>
            <person name="Chen Z."/>
            <person name="Dunbar C."/>
            <person name="Freedman E."/>
            <person name="Gearin G."/>
            <person name="Gellesch M."/>
            <person name="Goldberg J."/>
            <person name="Griggs A."/>
            <person name="Gujja S."/>
            <person name="Heiman D."/>
            <person name="Howarth C."/>
            <person name="Larson L."/>
            <person name="Lui A."/>
            <person name="MacDonald P.J.P."/>
            <person name="Mehta T."/>
            <person name="Montmayeur A."/>
            <person name="Murphy C."/>
            <person name="Neiman D."/>
            <person name="Pearson M."/>
            <person name="Priest M."/>
            <person name="Roberts A."/>
            <person name="Saif S."/>
            <person name="Shea T."/>
            <person name="Shenoy N."/>
            <person name="Sisk P."/>
            <person name="Stolte C."/>
            <person name="Sykes S."/>
            <person name="Yandava C."/>
            <person name="Wortman J."/>
            <person name="Nusbaum C."/>
            <person name="Birren B."/>
        </authorList>
    </citation>
    <scope>NUCLEOTIDE SEQUENCE</scope>
    <source>
        <strain evidence="2">R3-111a-1</strain>
    </source>
</reference>
<feature type="region of interest" description="Disordered" evidence="1">
    <location>
        <begin position="508"/>
        <end position="528"/>
    </location>
</feature>
<feature type="compositionally biased region" description="Pro residues" evidence="1">
    <location>
        <begin position="190"/>
        <end position="201"/>
    </location>
</feature>
<protein>
    <recommendedName>
        <fullName evidence="5">F-box domain-containing protein</fullName>
    </recommendedName>
</protein>
<dbReference type="RefSeq" id="XP_009226295.1">
    <property type="nucleotide sequence ID" value="XM_009228031.1"/>
</dbReference>
<dbReference type="STRING" id="644352.J3P9I5"/>
<dbReference type="EnsemblFungi" id="EJT73321">
    <property type="protein sequence ID" value="EJT73321"/>
    <property type="gene ID" value="GGTG_10165"/>
</dbReference>
<evidence type="ECO:0008006" key="5">
    <source>
        <dbReference type="Google" id="ProtNLM"/>
    </source>
</evidence>
<evidence type="ECO:0000313" key="3">
    <source>
        <dbReference type="EnsemblFungi" id="EJT73321"/>
    </source>
</evidence>
<reference evidence="4" key="1">
    <citation type="submission" date="2010-07" db="EMBL/GenBank/DDBJ databases">
        <title>The genome sequence of Gaeumannomyces graminis var. tritici strain R3-111a-1.</title>
        <authorList>
            <consortium name="The Broad Institute Genome Sequencing Platform"/>
            <person name="Ma L.-J."/>
            <person name="Dead R."/>
            <person name="Young S."/>
            <person name="Zeng Q."/>
            <person name="Koehrsen M."/>
            <person name="Alvarado L."/>
            <person name="Berlin A."/>
            <person name="Chapman S.B."/>
            <person name="Chen Z."/>
            <person name="Freedman E."/>
            <person name="Gellesch M."/>
            <person name="Goldberg J."/>
            <person name="Griggs A."/>
            <person name="Gujja S."/>
            <person name="Heilman E.R."/>
            <person name="Heiman D."/>
            <person name="Hepburn T."/>
            <person name="Howarth C."/>
            <person name="Jen D."/>
            <person name="Larson L."/>
            <person name="Mehta T."/>
            <person name="Neiman D."/>
            <person name="Pearson M."/>
            <person name="Roberts A."/>
            <person name="Saif S."/>
            <person name="Shea T."/>
            <person name="Shenoy N."/>
            <person name="Sisk P."/>
            <person name="Stolte C."/>
            <person name="Sykes S."/>
            <person name="Walk T."/>
            <person name="White J."/>
            <person name="Yandava C."/>
            <person name="Haas B."/>
            <person name="Nusbaum C."/>
            <person name="Birren B."/>
        </authorList>
    </citation>
    <scope>NUCLEOTIDE SEQUENCE [LARGE SCALE GENOMIC DNA]</scope>
    <source>
        <strain evidence="4">R3-111a-1</strain>
    </source>
</reference>
<feature type="region of interest" description="Disordered" evidence="1">
    <location>
        <begin position="184"/>
        <end position="213"/>
    </location>
</feature>
<evidence type="ECO:0000313" key="2">
    <source>
        <dbReference type="EMBL" id="EJT73321.1"/>
    </source>
</evidence>
<evidence type="ECO:0000313" key="4">
    <source>
        <dbReference type="Proteomes" id="UP000006039"/>
    </source>
</evidence>
<reference evidence="3" key="4">
    <citation type="journal article" date="2015" name="G3 (Bethesda)">
        <title>Genome sequences of three phytopathogenic species of the Magnaporthaceae family of fungi.</title>
        <authorList>
            <person name="Okagaki L.H."/>
            <person name="Nunes C.C."/>
            <person name="Sailsbery J."/>
            <person name="Clay B."/>
            <person name="Brown D."/>
            <person name="John T."/>
            <person name="Oh Y."/>
            <person name="Young N."/>
            <person name="Fitzgerald M."/>
            <person name="Haas B.J."/>
            <person name="Zeng Q."/>
            <person name="Young S."/>
            <person name="Adiconis X."/>
            <person name="Fan L."/>
            <person name="Levin J.Z."/>
            <person name="Mitchell T.K."/>
            <person name="Okubara P.A."/>
            <person name="Farman M.L."/>
            <person name="Kohn L.M."/>
            <person name="Birren B."/>
            <person name="Ma L.-J."/>
            <person name="Dean R.A."/>
        </authorList>
    </citation>
    <scope>NUCLEOTIDE SEQUENCE</scope>
    <source>
        <strain evidence="3">R3-111a-1</strain>
    </source>
</reference>
<name>J3P9I5_GAET3</name>
<dbReference type="HOGENOM" id="CLU_562641_0_0_1"/>